<dbReference type="Proteomes" id="UP000001055">
    <property type="component" value="Unassembled WGS sequence"/>
</dbReference>
<proteinExistence type="predicted"/>
<dbReference type="InParanoid" id="Q0UJ57"/>
<evidence type="ECO:0000313" key="3">
    <source>
        <dbReference type="Proteomes" id="UP000001055"/>
    </source>
</evidence>
<dbReference type="AlphaFoldDB" id="Q0UJ57"/>
<reference evidence="3" key="1">
    <citation type="journal article" date="2007" name="Plant Cell">
        <title>Dothideomycete-plant interactions illuminated by genome sequencing and EST analysis of the wheat pathogen Stagonospora nodorum.</title>
        <authorList>
            <person name="Hane J.K."/>
            <person name="Lowe R.G."/>
            <person name="Solomon P.S."/>
            <person name="Tan K.C."/>
            <person name="Schoch C.L."/>
            <person name="Spatafora J.W."/>
            <person name="Crous P.W."/>
            <person name="Kodira C."/>
            <person name="Birren B.W."/>
            <person name="Galagan J.E."/>
            <person name="Torriani S.F."/>
            <person name="McDonald B.A."/>
            <person name="Oliver R.P."/>
        </authorList>
    </citation>
    <scope>NUCLEOTIDE SEQUENCE [LARGE SCALE GENOMIC DNA]</scope>
    <source>
        <strain evidence="3">SN15 / ATCC MYA-4574 / FGSC 10173</strain>
    </source>
</reference>
<protein>
    <submittedName>
        <fullName evidence="2">Uncharacterized protein</fullName>
    </submittedName>
</protein>
<feature type="region of interest" description="Disordered" evidence="1">
    <location>
        <begin position="19"/>
        <end position="48"/>
    </location>
</feature>
<organism evidence="2 3">
    <name type="scientific">Phaeosphaeria nodorum (strain SN15 / ATCC MYA-4574 / FGSC 10173)</name>
    <name type="common">Glume blotch fungus</name>
    <name type="synonym">Parastagonospora nodorum</name>
    <dbReference type="NCBI Taxonomy" id="321614"/>
    <lineage>
        <taxon>Eukaryota</taxon>
        <taxon>Fungi</taxon>
        <taxon>Dikarya</taxon>
        <taxon>Ascomycota</taxon>
        <taxon>Pezizomycotina</taxon>
        <taxon>Dothideomycetes</taxon>
        <taxon>Pleosporomycetidae</taxon>
        <taxon>Pleosporales</taxon>
        <taxon>Pleosporineae</taxon>
        <taxon>Phaeosphaeriaceae</taxon>
        <taxon>Parastagonospora</taxon>
    </lineage>
</organism>
<evidence type="ECO:0000313" key="2">
    <source>
        <dbReference type="EMBL" id="EAT84483.1"/>
    </source>
</evidence>
<name>Q0UJ57_PHANO</name>
<dbReference type="KEGG" id="pno:SNOG_08207"/>
<gene>
    <name evidence="2" type="ORF">SNOG_08207</name>
</gene>
<evidence type="ECO:0000256" key="1">
    <source>
        <dbReference type="SAM" id="MobiDB-lite"/>
    </source>
</evidence>
<dbReference type="GeneID" id="5975427"/>
<sequence length="48" mass="5754">MDFKKEIILEGCRRNMTGRKRTRRNLREMKRGAQTPISSSHHKTNRVQ</sequence>
<accession>Q0UJ57</accession>
<dbReference type="RefSeq" id="XP_001798529.1">
    <property type="nucleotide sequence ID" value="XM_001798477.1"/>
</dbReference>
<dbReference type="EMBL" id="CH445336">
    <property type="protein sequence ID" value="EAT84483.1"/>
    <property type="molecule type" value="Genomic_DNA"/>
</dbReference>